<dbReference type="OrthoDB" id="1441845at2"/>
<accession>A0A4Q8QAM0</accession>
<keyword evidence="1" id="KW-0812">Transmembrane</keyword>
<evidence type="ECO:0000313" key="2">
    <source>
        <dbReference type="EMBL" id="TAI47355.1"/>
    </source>
</evidence>
<keyword evidence="1" id="KW-0472">Membrane</keyword>
<reference evidence="2 3" key="1">
    <citation type="submission" date="2019-02" db="EMBL/GenBank/DDBJ databases">
        <title>Draft genome sequence of Muricauda sp. 176CP4-71.</title>
        <authorList>
            <person name="Park J.-S."/>
        </authorList>
    </citation>
    <scope>NUCLEOTIDE SEQUENCE [LARGE SCALE GENOMIC DNA]</scope>
    <source>
        <strain evidence="2 3">176CP4-71</strain>
    </source>
</reference>
<keyword evidence="1" id="KW-1133">Transmembrane helix</keyword>
<dbReference type="AlphaFoldDB" id="A0A4Q8QAM0"/>
<dbReference type="Proteomes" id="UP000291981">
    <property type="component" value="Unassembled WGS sequence"/>
</dbReference>
<feature type="transmembrane region" description="Helical" evidence="1">
    <location>
        <begin position="7"/>
        <end position="29"/>
    </location>
</feature>
<evidence type="ECO:0000256" key="1">
    <source>
        <dbReference type="SAM" id="Phobius"/>
    </source>
</evidence>
<comment type="caution">
    <text evidence="2">The sequence shown here is derived from an EMBL/GenBank/DDBJ whole genome shotgun (WGS) entry which is preliminary data.</text>
</comment>
<name>A0A4Q8QAM0_9FLAO</name>
<protein>
    <submittedName>
        <fullName evidence="2">Uncharacterized protein</fullName>
    </submittedName>
</protein>
<gene>
    <name evidence="2" type="ORF">EW142_11800</name>
</gene>
<dbReference type="EMBL" id="SGIU01000002">
    <property type="protein sequence ID" value="TAI47355.1"/>
    <property type="molecule type" value="Genomic_DNA"/>
</dbReference>
<evidence type="ECO:0000313" key="3">
    <source>
        <dbReference type="Proteomes" id="UP000291981"/>
    </source>
</evidence>
<sequence length="144" mass="17203">MSRKKRHWFWNFLIFLTVSFCISAFVLHYKNWDEIENGELKILSGAYYQRLPLDNIDSVMMVKKIPEMERAHGFSWLAREKGVFKDSLTDTKVYVFVDDLRQQKIRLVHDDSLKLFINFTDSLKTQHLFEELNEALLANQEKLK</sequence>
<keyword evidence="3" id="KW-1185">Reference proteome</keyword>
<dbReference type="RefSeq" id="WP_130614089.1">
    <property type="nucleotide sequence ID" value="NZ_SGIU01000002.1"/>
</dbReference>
<organism evidence="2 3">
    <name type="scientific">Flagellimonas allohymeniacidonis</name>
    <dbReference type="NCBI Taxonomy" id="2517819"/>
    <lineage>
        <taxon>Bacteria</taxon>
        <taxon>Pseudomonadati</taxon>
        <taxon>Bacteroidota</taxon>
        <taxon>Flavobacteriia</taxon>
        <taxon>Flavobacteriales</taxon>
        <taxon>Flavobacteriaceae</taxon>
        <taxon>Flagellimonas</taxon>
    </lineage>
</organism>
<proteinExistence type="predicted"/>